<protein>
    <submittedName>
        <fullName evidence="1">Uncharacterized protein</fullName>
    </submittedName>
</protein>
<dbReference type="AlphaFoldDB" id="A0A7S2P446"/>
<reference evidence="1" key="1">
    <citation type="submission" date="2021-01" db="EMBL/GenBank/DDBJ databases">
        <authorList>
            <person name="Corre E."/>
            <person name="Pelletier E."/>
            <person name="Niang G."/>
            <person name="Scheremetjew M."/>
            <person name="Finn R."/>
            <person name="Kale V."/>
            <person name="Holt S."/>
            <person name="Cochrane G."/>
            <person name="Meng A."/>
            <person name="Brown T."/>
            <person name="Cohen L."/>
        </authorList>
    </citation>
    <scope>NUCLEOTIDE SEQUENCE</scope>
    <source>
        <strain evidence="1">RCC3387</strain>
    </source>
</reference>
<dbReference type="EMBL" id="HBGW01047408">
    <property type="protein sequence ID" value="CAD9576705.1"/>
    <property type="molecule type" value="Transcribed_RNA"/>
</dbReference>
<accession>A0A7S2P446</accession>
<name>A0A7S2P446_9DINO</name>
<gene>
    <name evidence="1" type="ORF">BRAN1462_LOCUS30185</name>
</gene>
<sequence length="159" mass="16897">MRIPGAAHAVVGRQWWPPSPPARGAPPRDAAPDRAYVEAIDGALAAHFAAAPLHEPAALQDLRKDGEAVRLPGDGFGGGGPAGLPLLPRYTNLPKLPEVSRTSENVMKARRCALGMPDILLLAWNASEKVLPACRSPLAFGRRRCGSDADLGMRVEALW</sequence>
<proteinExistence type="predicted"/>
<organism evidence="1">
    <name type="scientific">Zooxanthella nutricula</name>
    <dbReference type="NCBI Taxonomy" id="1333877"/>
    <lineage>
        <taxon>Eukaryota</taxon>
        <taxon>Sar</taxon>
        <taxon>Alveolata</taxon>
        <taxon>Dinophyceae</taxon>
        <taxon>Peridiniales</taxon>
        <taxon>Peridiniales incertae sedis</taxon>
        <taxon>Zooxanthella</taxon>
    </lineage>
</organism>
<evidence type="ECO:0000313" key="1">
    <source>
        <dbReference type="EMBL" id="CAD9576705.1"/>
    </source>
</evidence>